<dbReference type="AlphaFoldDB" id="A0A127PA66"/>
<evidence type="ECO:0000313" key="2">
    <source>
        <dbReference type="EMBL" id="AMO94633.1"/>
    </source>
</evidence>
<dbReference type="InterPro" id="IPR011990">
    <property type="entry name" value="TPR-like_helical_dom_sf"/>
</dbReference>
<sequence>MSDGMHDWETRVAALWKQVDSVTPEQLVSRIDLLAAERPADDALALFERACARDTAGLESAAEPLYRAALASQGLDPYRQARASIQLGSTLRLLGQLDESERLLAAQLQRYADAAYGKALYDETRATLALTYLLQGRAAEAACLALATLAPHLSRYNRSVAANAAEILKNTATASNWS</sequence>
<gene>
    <name evidence="2" type="ORF">CFter6_1938</name>
</gene>
<organism evidence="2">
    <name type="scientific">Collimonas fungivorans</name>
    <dbReference type="NCBI Taxonomy" id="158899"/>
    <lineage>
        <taxon>Bacteria</taxon>
        <taxon>Pseudomonadati</taxon>
        <taxon>Pseudomonadota</taxon>
        <taxon>Betaproteobacteria</taxon>
        <taxon>Burkholderiales</taxon>
        <taxon>Oxalobacteraceae</taxon>
        <taxon>Collimonas</taxon>
    </lineage>
</organism>
<dbReference type="SUPFAM" id="SSF48452">
    <property type="entry name" value="TPR-like"/>
    <property type="match status" value="1"/>
</dbReference>
<dbReference type="Pfam" id="PF12688">
    <property type="entry name" value="TPR_5"/>
    <property type="match status" value="1"/>
</dbReference>
<evidence type="ECO:0000313" key="3">
    <source>
        <dbReference type="Proteomes" id="UP000072421"/>
    </source>
</evidence>
<accession>A0A127PA66</accession>
<dbReference type="InterPro" id="IPR041656">
    <property type="entry name" value="TPR_5"/>
</dbReference>
<name>A0A127PA66_9BURK</name>
<dbReference type="Proteomes" id="UP000072421">
    <property type="component" value="Chromosome"/>
</dbReference>
<protein>
    <submittedName>
        <fullName evidence="2">Tetratrico peptide repeat family protein</fullName>
    </submittedName>
</protein>
<reference evidence="2 3" key="1">
    <citation type="submission" date="2015-11" db="EMBL/GenBank/DDBJ databases">
        <title>Exploring the genomic traits of fungus-feeding bacterial genus Collimonas.</title>
        <authorList>
            <person name="Song C."/>
            <person name="Schmidt R."/>
            <person name="de Jager V."/>
            <person name="Krzyzanowska D."/>
            <person name="Jongedijk E."/>
            <person name="Cankar K."/>
            <person name="Beekwilder J."/>
            <person name="van Veen A."/>
            <person name="de Boer W."/>
            <person name="van Veen J.A."/>
            <person name="Garbeva P."/>
        </authorList>
    </citation>
    <scope>NUCLEOTIDE SEQUENCE [LARGE SCALE GENOMIC DNA]</scope>
    <source>
        <strain evidence="2 3">Ter6</strain>
    </source>
</reference>
<dbReference type="EMBL" id="CP013232">
    <property type="protein sequence ID" value="AMO94633.1"/>
    <property type="molecule type" value="Genomic_DNA"/>
</dbReference>
<proteinExistence type="predicted"/>
<evidence type="ECO:0000259" key="1">
    <source>
        <dbReference type="Pfam" id="PF12688"/>
    </source>
</evidence>
<dbReference type="Gene3D" id="1.25.40.10">
    <property type="entry name" value="Tetratricopeptide repeat domain"/>
    <property type="match status" value="1"/>
</dbReference>
<feature type="domain" description="Tetratrico peptide repeat group 5" evidence="1">
    <location>
        <begin position="44"/>
        <end position="166"/>
    </location>
</feature>
<dbReference type="RefSeq" id="WP_205631454.1">
    <property type="nucleotide sequence ID" value="NZ_CP013232.1"/>
</dbReference>
<dbReference type="PATRIC" id="fig|158899.10.peg.1941"/>